<dbReference type="InterPro" id="IPR023867">
    <property type="entry name" value="Sulphatase_maturase_rSAM"/>
</dbReference>
<proteinExistence type="inferred from homology"/>
<protein>
    <submittedName>
        <fullName evidence="9">Transcriptional regulator</fullName>
    </submittedName>
</protein>
<dbReference type="Pfam" id="PF04055">
    <property type="entry name" value="Radical_SAM"/>
    <property type="match status" value="1"/>
</dbReference>
<dbReference type="AlphaFoldDB" id="A0A315ZBT6"/>
<dbReference type="OrthoDB" id="9808591at2"/>
<dbReference type="CDD" id="cd21120">
    <property type="entry name" value="SPASM_anSME"/>
    <property type="match status" value="1"/>
</dbReference>
<dbReference type="SFLD" id="SFLDG01067">
    <property type="entry name" value="SPASM/twitch_domain_containing"/>
    <property type="match status" value="1"/>
</dbReference>
<comment type="similarity">
    <text evidence="7">Belongs to the radical SAM superfamily. Anaerobic sulfatase-maturating enzyme family.</text>
</comment>
<comment type="caution">
    <text evidence="9">The sequence shown here is derived from an EMBL/GenBank/DDBJ whole genome shotgun (WGS) entry which is preliminary data.</text>
</comment>
<keyword evidence="5" id="KW-0408">Iron</keyword>
<dbReference type="PROSITE" id="PS51918">
    <property type="entry name" value="RADICAL_SAM"/>
    <property type="match status" value="1"/>
</dbReference>
<dbReference type="InterPro" id="IPR007197">
    <property type="entry name" value="rSAM"/>
</dbReference>
<keyword evidence="4" id="KW-0479">Metal-binding</keyword>
<sequence>MTQTFDFLTAEKEINQSKAHFHVMAKPIGPVCNLKCTYCYYLEKENIYEDKKSTPKHFKMPSAILERYIKEYISSQPIENPVVQFTWQGGEPTLLGIDYYEKAIELQEQYSDGRKIENTIQTNATLIDEEWAKFLAKHDFLVGVSIDGPEDLHDCYRVNKGEKGSWDRIMKSIELLKKYNVRFNTLTVVHSKNVKHPLRVYRFLKHIGSEWHQFLPVQDRHATDEKALLKQVADDYAGETQVTEESIKPEEWGNFLNKIFDEWVRQDVGKIFVQQFDIALEGWVGKNPSACVHAKTCGDGVALEHNGDVYTCDHYVYPQFKLGNIRDKSFTEMATSHVQRQFGNKKQDSLSSQCRNCDYLQVCNGLCPKHRWNKTKDGENIAYLCGGYKAFYKHITPYMHTMRELLKLRRAPAEIMELIKLREAELKREKKKLKKSI</sequence>
<keyword evidence="6" id="KW-0411">Iron-sulfur</keyword>
<dbReference type="NCBIfam" id="TIGR04085">
    <property type="entry name" value="rSAM_more_4Fe4S"/>
    <property type="match status" value="1"/>
</dbReference>
<accession>A0A315ZBT6</accession>
<name>A0A315ZBT6_SEDFL</name>
<dbReference type="InterPro" id="IPR034491">
    <property type="entry name" value="Anaerob_Ser_sulfatase-maturase"/>
</dbReference>
<dbReference type="NCBIfam" id="TIGR03942">
    <property type="entry name" value="sulfatase_rSAM"/>
    <property type="match status" value="1"/>
</dbReference>
<dbReference type="SUPFAM" id="SSF102114">
    <property type="entry name" value="Radical SAM enzymes"/>
    <property type="match status" value="1"/>
</dbReference>
<evidence type="ECO:0000256" key="2">
    <source>
        <dbReference type="ARBA" id="ARBA00022485"/>
    </source>
</evidence>
<dbReference type="SFLD" id="SFLDG01386">
    <property type="entry name" value="main_SPASM_domain-containing"/>
    <property type="match status" value="1"/>
</dbReference>
<dbReference type="Gene3D" id="3.20.20.70">
    <property type="entry name" value="Aldolase class I"/>
    <property type="match status" value="1"/>
</dbReference>
<keyword evidence="2" id="KW-0004">4Fe-4S</keyword>
<evidence type="ECO:0000259" key="8">
    <source>
        <dbReference type="PROSITE" id="PS51918"/>
    </source>
</evidence>
<evidence type="ECO:0000313" key="9">
    <source>
        <dbReference type="EMBL" id="PWJ43035.1"/>
    </source>
</evidence>
<dbReference type="InterPro" id="IPR047207">
    <property type="entry name" value="SPASM_anSME"/>
</dbReference>
<dbReference type="GO" id="GO:0046872">
    <property type="term" value="F:metal ion binding"/>
    <property type="evidence" value="ECO:0007669"/>
    <property type="project" value="UniProtKB-KW"/>
</dbReference>
<dbReference type="PANTHER" id="PTHR43273:SF3">
    <property type="entry name" value="ANAEROBIC SULFATASE-MATURATING ENZYME HOMOLOG ASLB-RELATED"/>
    <property type="match status" value="1"/>
</dbReference>
<evidence type="ECO:0000256" key="4">
    <source>
        <dbReference type="ARBA" id="ARBA00022723"/>
    </source>
</evidence>
<dbReference type="InterPro" id="IPR013785">
    <property type="entry name" value="Aldolase_TIM"/>
</dbReference>
<dbReference type="EMBL" id="QGDO01000002">
    <property type="protein sequence ID" value="PWJ43035.1"/>
    <property type="molecule type" value="Genomic_DNA"/>
</dbReference>
<evidence type="ECO:0000256" key="6">
    <source>
        <dbReference type="ARBA" id="ARBA00023014"/>
    </source>
</evidence>
<keyword evidence="3" id="KW-0949">S-adenosyl-L-methionine</keyword>
<dbReference type="InterPro" id="IPR023885">
    <property type="entry name" value="4Fe4S-binding_SPASM_dom"/>
</dbReference>
<gene>
    <name evidence="9" type="ORF">BC781_102582</name>
</gene>
<dbReference type="RefSeq" id="WP_109617236.1">
    <property type="nucleotide sequence ID" value="NZ_QGDO01000002.1"/>
</dbReference>
<comment type="cofactor">
    <cofactor evidence="1">
        <name>[4Fe-4S] cluster</name>
        <dbReference type="ChEBI" id="CHEBI:49883"/>
    </cofactor>
</comment>
<evidence type="ECO:0000313" key="10">
    <source>
        <dbReference type="Proteomes" id="UP000245535"/>
    </source>
</evidence>
<dbReference type="CDD" id="cd01335">
    <property type="entry name" value="Radical_SAM"/>
    <property type="match status" value="1"/>
</dbReference>
<dbReference type="InterPro" id="IPR058240">
    <property type="entry name" value="rSAM_sf"/>
</dbReference>
<evidence type="ECO:0000256" key="1">
    <source>
        <dbReference type="ARBA" id="ARBA00001966"/>
    </source>
</evidence>
<dbReference type="SFLD" id="SFLDS00029">
    <property type="entry name" value="Radical_SAM"/>
    <property type="match status" value="1"/>
</dbReference>
<dbReference type="GO" id="GO:0016491">
    <property type="term" value="F:oxidoreductase activity"/>
    <property type="evidence" value="ECO:0007669"/>
    <property type="project" value="InterPro"/>
</dbReference>
<feature type="domain" description="Radical SAM core" evidence="8">
    <location>
        <begin position="15"/>
        <end position="265"/>
    </location>
</feature>
<evidence type="ECO:0000256" key="7">
    <source>
        <dbReference type="ARBA" id="ARBA00023601"/>
    </source>
</evidence>
<dbReference type="SFLD" id="SFLDF00285">
    <property type="entry name" value="anaerobic_Ser-type_sulfatase-m"/>
    <property type="match status" value="1"/>
</dbReference>
<dbReference type="InterPro" id="IPR006638">
    <property type="entry name" value="Elp3/MiaA/NifB-like_rSAM"/>
</dbReference>
<reference evidence="9 10" key="1">
    <citation type="submission" date="2018-03" db="EMBL/GenBank/DDBJ databases">
        <title>Genomic Encyclopedia of Archaeal and Bacterial Type Strains, Phase II (KMG-II): from individual species to whole genera.</title>
        <authorList>
            <person name="Goeker M."/>
        </authorList>
    </citation>
    <scope>NUCLEOTIDE SEQUENCE [LARGE SCALE GENOMIC DNA]</scope>
    <source>
        <strain evidence="9 10">DSM 28229</strain>
    </source>
</reference>
<dbReference type="Pfam" id="PF13186">
    <property type="entry name" value="SPASM"/>
    <property type="match status" value="1"/>
</dbReference>
<dbReference type="SMART" id="SM00729">
    <property type="entry name" value="Elp3"/>
    <property type="match status" value="1"/>
</dbReference>
<dbReference type="GO" id="GO:0051539">
    <property type="term" value="F:4 iron, 4 sulfur cluster binding"/>
    <property type="evidence" value="ECO:0007669"/>
    <property type="project" value="UniProtKB-KW"/>
</dbReference>
<evidence type="ECO:0000256" key="5">
    <source>
        <dbReference type="ARBA" id="ARBA00023004"/>
    </source>
</evidence>
<dbReference type="PANTHER" id="PTHR43273">
    <property type="entry name" value="ANAEROBIC SULFATASE-MATURATING ENZYME HOMOLOG ASLB-RELATED"/>
    <property type="match status" value="1"/>
</dbReference>
<dbReference type="Proteomes" id="UP000245535">
    <property type="component" value="Unassembled WGS sequence"/>
</dbReference>
<dbReference type="SFLD" id="SFLDG01072">
    <property type="entry name" value="dehydrogenase_like"/>
    <property type="match status" value="1"/>
</dbReference>
<dbReference type="SFLD" id="SFLDG01384">
    <property type="entry name" value="thioether_bond_formation_requi"/>
    <property type="match status" value="1"/>
</dbReference>
<keyword evidence="10" id="KW-1185">Reference proteome</keyword>
<organism evidence="9 10">
    <name type="scientific">Sediminitomix flava</name>
    <dbReference type="NCBI Taxonomy" id="379075"/>
    <lineage>
        <taxon>Bacteria</taxon>
        <taxon>Pseudomonadati</taxon>
        <taxon>Bacteroidota</taxon>
        <taxon>Cytophagia</taxon>
        <taxon>Cytophagales</taxon>
        <taxon>Flammeovirgaceae</taxon>
        <taxon>Sediminitomix</taxon>
    </lineage>
</organism>
<evidence type="ECO:0000256" key="3">
    <source>
        <dbReference type="ARBA" id="ARBA00022691"/>
    </source>
</evidence>